<protein>
    <recommendedName>
        <fullName evidence="1">Nonsense-mediated mRNA decay factor</fullName>
    </recommendedName>
</protein>
<proteinExistence type="predicted"/>
<dbReference type="SUPFAM" id="SSF48452">
    <property type="entry name" value="TPR-like"/>
    <property type="match status" value="1"/>
</dbReference>
<evidence type="ECO:0000259" key="4">
    <source>
        <dbReference type="Pfam" id="PF10374"/>
    </source>
</evidence>
<dbReference type="PANTHER" id="PTHR15696:SF36">
    <property type="entry name" value="NONSENSE-MEDIATED MRNA DECAY FACTOR"/>
    <property type="match status" value="1"/>
</dbReference>
<keyword evidence="1" id="KW-0866">Nonsense-mediated mRNA decay</keyword>
<feature type="compositionally biased region" description="Polar residues" evidence="2">
    <location>
        <begin position="831"/>
        <end position="841"/>
    </location>
</feature>
<dbReference type="GO" id="GO:0070034">
    <property type="term" value="F:telomerase RNA binding"/>
    <property type="evidence" value="ECO:0007669"/>
    <property type="project" value="TreeGrafter"/>
</dbReference>
<feature type="domain" description="DNA/RNA-binding" evidence="3">
    <location>
        <begin position="212"/>
        <end position="358"/>
    </location>
</feature>
<feature type="compositionally biased region" description="Polar residues" evidence="2">
    <location>
        <begin position="1"/>
        <end position="11"/>
    </location>
</feature>
<dbReference type="EMBL" id="JAHBCI010000002">
    <property type="protein sequence ID" value="KAG9505726.1"/>
    <property type="molecule type" value="Genomic_DNA"/>
</dbReference>
<evidence type="ECO:0000313" key="6">
    <source>
        <dbReference type="Proteomes" id="UP000827133"/>
    </source>
</evidence>
<evidence type="ECO:0000313" key="5">
    <source>
        <dbReference type="EMBL" id="KAG9505726.1"/>
    </source>
</evidence>
<feature type="region of interest" description="Disordered" evidence="2">
    <location>
        <begin position="1"/>
        <end position="22"/>
    </location>
</feature>
<dbReference type="Pfam" id="PF10373">
    <property type="entry name" value="EST1_DNA_bind"/>
    <property type="match status" value="2"/>
</dbReference>
<dbReference type="InterPro" id="IPR018834">
    <property type="entry name" value="DNA/RNA-bd_Est1-type"/>
</dbReference>
<dbReference type="InterPro" id="IPR045153">
    <property type="entry name" value="Est1/Ebs1-like"/>
</dbReference>
<dbReference type="GO" id="GO:0005697">
    <property type="term" value="C:telomerase holoenzyme complex"/>
    <property type="evidence" value="ECO:0007669"/>
    <property type="project" value="TreeGrafter"/>
</dbReference>
<evidence type="ECO:0000259" key="3">
    <source>
        <dbReference type="Pfam" id="PF10373"/>
    </source>
</evidence>
<dbReference type="RefSeq" id="XP_044684725.1">
    <property type="nucleotide sequence ID" value="XM_044820425.1"/>
</dbReference>
<dbReference type="InterPro" id="IPR011990">
    <property type="entry name" value="TPR-like_helical_dom_sf"/>
</dbReference>
<feature type="domain" description="Telomerase activating protein Est1-like N-terminal" evidence="4">
    <location>
        <begin position="53"/>
        <end position="201"/>
    </location>
</feature>
<dbReference type="PANTHER" id="PTHR15696">
    <property type="entry name" value="SMG-7 SUPPRESSOR WITH MORPHOLOGICAL EFFECT ON GENITALIA PROTEIN 7"/>
    <property type="match status" value="1"/>
</dbReference>
<keyword evidence="6" id="KW-1185">Reference proteome</keyword>
<feature type="region of interest" description="Disordered" evidence="2">
    <location>
        <begin position="76"/>
        <end position="116"/>
    </location>
</feature>
<feature type="region of interest" description="Disordered" evidence="2">
    <location>
        <begin position="524"/>
        <end position="564"/>
    </location>
</feature>
<dbReference type="KEGG" id="fmu:J7337_002698"/>
<evidence type="ECO:0000256" key="1">
    <source>
        <dbReference type="RuleBase" id="RU369098"/>
    </source>
</evidence>
<dbReference type="Gene3D" id="1.25.40.10">
    <property type="entry name" value="Tetratricopeptide repeat domain"/>
    <property type="match status" value="1"/>
</dbReference>
<keyword evidence="1" id="KW-0539">Nucleus</keyword>
<feature type="domain" description="DNA/RNA-binding" evidence="3">
    <location>
        <begin position="369"/>
        <end position="453"/>
    </location>
</feature>
<sequence length="861" mass="95832">MEPETATSNVQAAKPEHADLSGKARQTWRFRLACVQTIYLDFEYAVAERTDYTMWQVHTSINNEYRKALVRLRHLAQNSDKQKTDKTANEKRIGDKDKNKGEKQSTPKQKGDKRNVERRKFGDKYLGFLHVAQEFYKGYVQRLSARYDIPELKRIAQGVEVDGSSSSDLISPVPDSIYPLVINSCHFTLICLGDLARYQVQSGLKKSSYKVALAYYSLAHDLKPDSGFPFHQMGMISLEEGKDLDILYYFYRSIATADPHPNVKQNLESKFKSYFQPDKNPSKKQARGPSDAFVTWFTKLHASYYRDETMAGSGELEREVLHRLDMASKNPDYSEVLFRMSLINMSSYFIATQKYTGREIPASEDPATAKSTPVIEALLPLLRIYGMWLAARRQEIFAAGKALGTVLPDMMKAISKVLSLLCNETYTQENLASCPYLLAEDVQTQGLLPLSPDQVPQACRSYFSESGGLKPRLLSPERRLGTFQETLARILDILRCAYFLAEDDLCPLAVHVSEKGLAFEYKEKPTANEETSQPMSIVSSPTREPQSNIRTASRHRTISETTQTGNRLASKADARRAFVASIETQPPHEQSVPDDADNTVINMLAPFLRPPTPEQAQSGLCSTDETSYGMHSTTANEVFGMLQASPTTGSMPSGKFEPLPWDWVYTPTPHKGNDTSVSYKDAFEGPISPNFSIRKTSHTVSAFDDPFTNSTPQLPTMPTPRAGSGMMASPRVSSAAEEAHRNNLLQTFGSSAPRTSVSSQWDHDHNRTAIETAPQSYGPDGYATSSSLSAFSHPSSLYQGTPANGITLGMPTGVGYMDTSRYDRNHVQDPAPSSSGRRFQMDETTSSYDAAILQAAFYGNK</sequence>
<feature type="compositionally biased region" description="Basic and acidic residues" evidence="2">
    <location>
        <begin position="80"/>
        <end position="116"/>
    </location>
</feature>
<dbReference type="GO" id="GO:0000184">
    <property type="term" value="P:nuclear-transcribed mRNA catabolic process, nonsense-mediated decay"/>
    <property type="evidence" value="ECO:0007669"/>
    <property type="project" value="UniProtKB-KW"/>
</dbReference>
<accession>A0A9P8DQC7</accession>
<comment type="subcellular location">
    <subcellularLocation>
        <location evidence="1">Nucleus</location>
    </subcellularLocation>
</comment>
<comment type="function">
    <text evidence="1">Plays a role in nonsense-mediated mRNA decay.</text>
</comment>
<dbReference type="GO" id="GO:0042162">
    <property type="term" value="F:telomeric DNA binding"/>
    <property type="evidence" value="ECO:0007669"/>
    <property type="project" value="TreeGrafter"/>
</dbReference>
<feature type="region of interest" description="Disordered" evidence="2">
    <location>
        <begin position="817"/>
        <end position="841"/>
    </location>
</feature>
<reference evidence="5" key="1">
    <citation type="journal article" date="2021" name="Mol. Plant Microbe Interact.">
        <title>Telomere to telomere genome assembly of Fusarium musae F31, causal agent of crown rot disease of banana.</title>
        <authorList>
            <person name="Degradi L."/>
            <person name="Tava V."/>
            <person name="Kunova A."/>
            <person name="Cortesi P."/>
            <person name="Saracchi M."/>
            <person name="Pasquali M."/>
        </authorList>
    </citation>
    <scope>NUCLEOTIDE SEQUENCE</scope>
    <source>
        <strain evidence="5">F31</strain>
    </source>
</reference>
<evidence type="ECO:0000256" key="2">
    <source>
        <dbReference type="SAM" id="MobiDB-lite"/>
    </source>
</evidence>
<dbReference type="Pfam" id="PF10374">
    <property type="entry name" value="EST1"/>
    <property type="match status" value="1"/>
</dbReference>
<name>A0A9P8DQC7_9HYPO</name>
<gene>
    <name evidence="5" type="ORF">J7337_002698</name>
</gene>
<dbReference type="GeneID" id="68310555"/>
<comment type="caution">
    <text evidence="5">The sequence shown here is derived from an EMBL/GenBank/DDBJ whole genome shotgun (WGS) entry which is preliminary data.</text>
</comment>
<feature type="compositionally biased region" description="Polar residues" evidence="2">
    <location>
        <begin position="528"/>
        <end position="551"/>
    </location>
</feature>
<dbReference type="Proteomes" id="UP000827133">
    <property type="component" value="Unassembled WGS sequence"/>
</dbReference>
<dbReference type="InterPro" id="IPR019458">
    <property type="entry name" value="Est1-like_N"/>
</dbReference>
<organism evidence="5 6">
    <name type="scientific">Fusarium musae</name>
    <dbReference type="NCBI Taxonomy" id="1042133"/>
    <lineage>
        <taxon>Eukaryota</taxon>
        <taxon>Fungi</taxon>
        <taxon>Dikarya</taxon>
        <taxon>Ascomycota</taxon>
        <taxon>Pezizomycotina</taxon>
        <taxon>Sordariomycetes</taxon>
        <taxon>Hypocreomycetidae</taxon>
        <taxon>Hypocreales</taxon>
        <taxon>Nectriaceae</taxon>
        <taxon>Fusarium</taxon>
    </lineage>
</organism>
<dbReference type="AlphaFoldDB" id="A0A9P8DQC7"/>